<evidence type="ECO:0000313" key="2">
    <source>
        <dbReference type="Proteomes" id="UP000198916"/>
    </source>
</evidence>
<dbReference type="STRING" id="332977.SAMN05421740_1092"/>
<proteinExistence type="predicted"/>
<dbReference type="AlphaFoldDB" id="A0A1H7SI91"/>
<protein>
    <submittedName>
        <fullName evidence="1">Uncharacterized protein</fullName>
    </submittedName>
</protein>
<gene>
    <name evidence="1" type="ORF">SAMN05421740_1092</name>
</gene>
<organism evidence="1 2">
    <name type="scientific">Parapedobacter koreensis</name>
    <dbReference type="NCBI Taxonomy" id="332977"/>
    <lineage>
        <taxon>Bacteria</taxon>
        <taxon>Pseudomonadati</taxon>
        <taxon>Bacteroidota</taxon>
        <taxon>Sphingobacteriia</taxon>
        <taxon>Sphingobacteriales</taxon>
        <taxon>Sphingobacteriaceae</taxon>
        <taxon>Parapedobacter</taxon>
    </lineage>
</organism>
<accession>A0A1H7SI91</accession>
<evidence type="ECO:0000313" key="1">
    <source>
        <dbReference type="EMBL" id="SEL72370.1"/>
    </source>
</evidence>
<dbReference type="EMBL" id="FNZR01000009">
    <property type="protein sequence ID" value="SEL72370.1"/>
    <property type="molecule type" value="Genomic_DNA"/>
</dbReference>
<reference evidence="2" key="1">
    <citation type="submission" date="2016-10" db="EMBL/GenBank/DDBJ databases">
        <authorList>
            <person name="Varghese N."/>
            <person name="Submissions S."/>
        </authorList>
    </citation>
    <scope>NUCLEOTIDE SEQUENCE [LARGE SCALE GENOMIC DNA]</scope>
    <source>
        <strain evidence="2">Jip14</strain>
    </source>
</reference>
<dbReference type="Proteomes" id="UP000198916">
    <property type="component" value="Unassembled WGS sequence"/>
</dbReference>
<sequence>MAAAIDAGQRRCHHWGRGAVMQLRICRGLNIKMLREAPVNFSSVGDDNESHLIRLSGFDANTVITDLNSVIGFITF</sequence>
<name>A0A1H7SI91_9SPHI</name>
<keyword evidence="2" id="KW-1185">Reference proteome</keyword>